<accession>A0A2K4X4X7</accession>
<dbReference type="AlphaFoldDB" id="A0A2K4X4X7"/>
<reference evidence="2 5" key="1">
    <citation type="submission" date="2015-06" db="EMBL/GenBank/DDBJ databases">
        <title>Genome sequence of Pseudoalteromonas carrageenovora.</title>
        <authorList>
            <person name="Xie B.-B."/>
            <person name="Rong J.-C."/>
            <person name="Qin Q.-L."/>
            <person name="Zhang Y.-Z."/>
        </authorList>
    </citation>
    <scope>NUCLEOTIDE SEQUENCE [LARGE SCALE GENOMIC DNA]</scope>
    <source>
        <strain evidence="2 5">IAM 12662</strain>
    </source>
</reference>
<dbReference type="NCBIfam" id="NF002897">
    <property type="entry name" value="PRK03430.1"/>
    <property type="match status" value="1"/>
</dbReference>
<evidence type="ECO:0000313" key="5">
    <source>
        <dbReference type="Proteomes" id="UP000615003"/>
    </source>
</evidence>
<evidence type="ECO:0000256" key="1">
    <source>
        <dbReference type="HAMAP-Rule" id="MF_00598"/>
    </source>
</evidence>
<reference evidence="3 4" key="2">
    <citation type="submission" date="2017-11" db="EMBL/GenBank/DDBJ databases">
        <authorList>
            <person name="Han C.G."/>
        </authorList>
    </citation>
    <scope>NUCLEOTIDE SEQUENCE [LARGE SCALE GENOMIC DNA]</scope>
    <source>
        <strain evidence="4">ATCC 43555</strain>
        <strain evidence="3">ATCC43555</strain>
    </source>
</reference>
<evidence type="ECO:0000313" key="4">
    <source>
        <dbReference type="Proteomes" id="UP000238288"/>
    </source>
</evidence>
<name>A0A2K4X4X7_PSEVC</name>
<proteinExistence type="inferred from homology"/>
<dbReference type="Pfam" id="PF04361">
    <property type="entry name" value="DUF494"/>
    <property type="match status" value="1"/>
</dbReference>
<sequence>MFDILMYLFENYIHNEADIYVEQNQLTDELLRAGFNKPEIFKALDWLEQLADLQYSDESPYLITKPQHAIRVFTDSECQMLNVECRGFLMFVEQIGVINSVTREMVMDRLSALDKPYIGLDDLKWVVLMVLFNVPGSEEEYGQMEDLIFDEPSELLH</sequence>
<dbReference type="InterPro" id="IPR007456">
    <property type="entry name" value="Smg"/>
</dbReference>
<dbReference type="OrthoDB" id="9788984at2"/>
<organism evidence="3 4">
    <name type="scientific">Pseudoalteromonas carrageenovora IAM 12662</name>
    <dbReference type="NCBI Taxonomy" id="1314868"/>
    <lineage>
        <taxon>Bacteria</taxon>
        <taxon>Pseudomonadati</taxon>
        <taxon>Pseudomonadota</taxon>
        <taxon>Gammaproteobacteria</taxon>
        <taxon>Alteromonadales</taxon>
        <taxon>Pseudoalteromonadaceae</taxon>
        <taxon>Pseudoalteromonas</taxon>
    </lineage>
</organism>
<keyword evidence="5" id="KW-1185">Reference proteome</keyword>
<dbReference type="Proteomes" id="UP000238288">
    <property type="component" value="Chromosome PCAR9a"/>
</dbReference>
<evidence type="ECO:0000313" key="2">
    <source>
        <dbReference type="EMBL" id="MBE0383500.1"/>
    </source>
</evidence>
<dbReference type="Proteomes" id="UP000615003">
    <property type="component" value="Unassembled WGS sequence"/>
</dbReference>
<dbReference type="PANTHER" id="PTHR38692">
    <property type="entry name" value="PROTEIN SMG"/>
    <property type="match status" value="1"/>
</dbReference>
<dbReference type="EMBL" id="AQGW01000022">
    <property type="protein sequence ID" value="MBE0383500.1"/>
    <property type="molecule type" value="Genomic_DNA"/>
</dbReference>
<dbReference type="HAMAP" id="MF_00598">
    <property type="entry name" value="Smg"/>
    <property type="match status" value="1"/>
</dbReference>
<dbReference type="EMBL" id="LT965928">
    <property type="protein sequence ID" value="SOU39333.1"/>
    <property type="molecule type" value="Genomic_DNA"/>
</dbReference>
<dbReference type="GeneID" id="93661961"/>
<dbReference type="PANTHER" id="PTHR38692:SF1">
    <property type="entry name" value="PROTEIN SMG"/>
    <property type="match status" value="1"/>
</dbReference>
<gene>
    <name evidence="1 3" type="primary">smg</name>
    <name evidence="3" type="ORF">PCAR9_A10027</name>
    <name evidence="2" type="ORF">PCARR_a3729</name>
</gene>
<evidence type="ECO:0000313" key="3">
    <source>
        <dbReference type="EMBL" id="SOU39333.1"/>
    </source>
</evidence>
<comment type="similarity">
    <text evidence="1">Belongs to the Smg family.</text>
</comment>
<protein>
    <recommendedName>
        <fullName evidence="1">Protein Smg homolog</fullName>
    </recommendedName>
</protein>
<dbReference type="RefSeq" id="WP_104641691.1">
    <property type="nucleotide sequence ID" value="NZ_AQGW01000022.1"/>
</dbReference>